<dbReference type="OrthoDB" id="639931at2"/>
<keyword evidence="3" id="KW-1185">Reference proteome</keyword>
<name>A0A1D7QMS2_9SPHI</name>
<reference evidence="2 3" key="1">
    <citation type="submission" date="2016-08" db="EMBL/GenBank/DDBJ databases">
        <authorList>
            <person name="Seilhamer J.J."/>
        </authorList>
    </citation>
    <scope>NUCLEOTIDE SEQUENCE [LARGE SCALE GENOMIC DNA]</scope>
    <source>
        <strain evidence="2 3">DX4</strain>
    </source>
</reference>
<proteinExistence type="predicted"/>
<evidence type="ECO:0000313" key="3">
    <source>
        <dbReference type="Proteomes" id="UP000094313"/>
    </source>
</evidence>
<dbReference type="KEGG" id="psty:BFS30_24050"/>
<organism evidence="2 3">
    <name type="scientific">Pedobacter steynii</name>
    <dbReference type="NCBI Taxonomy" id="430522"/>
    <lineage>
        <taxon>Bacteria</taxon>
        <taxon>Pseudomonadati</taxon>
        <taxon>Bacteroidota</taxon>
        <taxon>Sphingobacteriia</taxon>
        <taxon>Sphingobacteriales</taxon>
        <taxon>Sphingobacteriaceae</taxon>
        <taxon>Pedobacter</taxon>
    </lineage>
</organism>
<feature type="coiled-coil region" evidence="1">
    <location>
        <begin position="259"/>
        <end position="300"/>
    </location>
</feature>
<gene>
    <name evidence="2" type="ORF">BFS30_24050</name>
</gene>
<keyword evidence="1" id="KW-0175">Coiled coil</keyword>
<protein>
    <submittedName>
        <fullName evidence="2">Uncharacterized protein</fullName>
    </submittedName>
</protein>
<evidence type="ECO:0000256" key="1">
    <source>
        <dbReference type="SAM" id="Coils"/>
    </source>
</evidence>
<dbReference type="Proteomes" id="UP000094313">
    <property type="component" value="Chromosome"/>
</dbReference>
<dbReference type="EMBL" id="CP017141">
    <property type="protein sequence ID" value="AOM79965.1"/>
    <property type="molecule type" value="Genomic_DNA"/>
</dbReference>
<dbReference type="AlphaFoldDB" id="A0A1D7QMS2"/>
<accession>A0A1D7QMS2</accession>
<dbReference type="RefSeq" id="WP_069381627.1">
    <property type="nucleotide sequence ID" value="NZ_CP017141.1"/>
</dbReference>
<evidence type="ECO:0000313" key="2">
    <source>
        <dbReference type="EMBL" id="AOM79965.1"/>
    </source>
</evidence>
<sequence>MLVYDKICNIDRDIFDCCHKNPGTETPGGDCCYDAWVKDLVQVTADWKQANADAQNKETEYNLTVEELERLKVWWADWEATDEKADALCRQLELFTLHLCKVCMVTEKTNDAIEILFCMTEDLYIRVDKLKASYDKLIQCIQCLKRPELAPGVGIMKCIENYGAKLDAVILTRDALITQIITALELAYGMHLSICEDYGLKEIILYWKKKFNCGGSCGEQPNPNPYPQQQSRIEHSGYAKECCCLEPRISLPIDEDEYFIQLENDYKKLKNEVVQLKKDLDAAKEKRDALLSCKQSLEKAIEEVNPANKCK</sequence>